<dbReference type="PANTHER" id="PTHR32305:SF15">
    <property type="entry name" value="PROTEIN RHSA-RELATED"/>
    <property type="match status" value="1"/>
</dbReference>
<sequence length="557" mass="61733">MRNSIEKIQLYDSWGLLSSITAAGIIGMAYTFNNKGHLLSRSDLFTGHKEDFTYDTMNRLTAWDVSKSNVSQVNNSINYNPTTGTISLGNKSLVLDYGIDKQRRKGVFKEGNVTFIRYYSGNYEEEISSSGKIKKIHYISGGDGLAGIYINDDGNSNFYSAYCDYQGSLLALTDINGVVKEKYAYDPWGNRRNPALWKDADTRTKFIIDRGYTLHEHLDALGLINMNGRVYDPLLGMFLSPDPYVQAPGNWLNYNRYGYCYGNPLLYTDPSGEFLVELIVGAIIGTYIGGSIANHSYNPGKWDYSSGKTWGYMAGGAIIGAVSGVLGSYVATSGMPMANTASMLTGSYVNSIGMHMMSGGQVPVSLNLGGVSYDMTNNILGYLGKKGNKKIDNWMYGLGGLGNLQDILAGMKPGSAVLRTENDPGLKKDLIGHTQLSDNNDKILIDWGPVETTKFKWVEATNSYEGGIPISTEKMKWKSLNVKNVNIGRLTKISEHLNEGGRYNLFFNSCVSQVSRALNRSGVFNIGIHPYLLHAQMYMRSIGFRPFINSYYFEYFN</sequence>
<evidence type="ECO:0000313" key="3">
    <source>
        <dbReference type="Proteomes" id="UP000422221"/>
    </source>
</evidence>
<dbReference type="Gene3D" id="2.180.10.10">
    <property type="entry name" value="RHS repeat-associated core"/>
    <property type="match status" value="1"/>
</dbReference>
<accession>A0A7J4XC69</accession>
<feature type="transmembrane region" description="Helical" evidence="1">
    <location>
        <begin position="309"/>
        <end position="331"/>
    </location>
</feature>
<feature type="transmembrane region" description="Helical" evidence="1">
    <location>
        <begin position="14"/>
        <end position="32"/>
    </location>
</feature>
<proteinExistence type="predicted"/>
<feature type="transmembrane region" description="Helical" evidence="1">
    <location>
        <begin position="274"/>
        <end position="297"/>
    </location>
</feature>
<dbReference type="EMBL" id="VWMK01000039">
    <property type="protein sequence ID" value="KAA3756955.1"/>
    <property type="molecule type" value="Genomic_DNA"/>
</dbReference>
<evidence type="ECO:0000256" key="1">
    <source>
        <dbReference type="SAM" id="Phobius"/>
    </source>
</evidence>
<dbReference type="NCBIfam" id="TIGR03696">
    <property type="entry name" value="Rhs_assc_core"/>
    <property type="match status" value="1"/>
</dbReference>
<keyword evidence="1" id="KW-1133">Transmembrane helix</keyword>
<dbReference type="PANTHER" id="PTHR32305">
    <property type="match status" value="1"/>
</dbReference>
<reference evidence="2 3" key="1">
    <citation type="journal article" date="2019" name="Nat. Med.">
        <title>A library of human gut bacterial isolates paired with longitudinal multiomics data enables mechanistic microbiome research.</title>
        <authorList>
            <person name="Poyet M."/>
            <person name="Groussin M."/>
            <person name="Gibbons S.M."/>
            <person name="Avila-Pacheco J."/>
            <person name="Jiang X."/>
            <person name="Kearney S.M."/>
            <person name="Perrotta A.R."/>
            <person name="Berdy B."/>
            <person name="Zhao S."/>
            <person name="Lieberman T.D."/>
            <person name="Swanson P.K."/>
            <person name="Smith M."/>
            <person name="Roesemann S."/>
            <person name="Alexander J.E."/>
            <person name="Rich S.A."/>
            <person name="Livny J."/>
            <person name="Vlamakis H."/>
            <person name="Clish C."/>
            <person name="Bullock K."/>
            <person name="Deik A."/>
            <person name="Scott J."/>
            <person name="Pierce K.A."/>
            <person name="Xavier R.J."/>
            <person name="Alm E.J."/>
        </authorList>
    </citation>
    <scope>NUCLEOTIDE SEQUENCE [LARGE SCALE GENOMIC DNA]</scope>
    <source>
        <strain evidence="2 3">BIOML-A10</strain>
    </source>
</reference>
<protein>
    <submittedName>
        <fullName evidence="2">RHS repeat-associated core domain-containing protein</fullName>
    </submittedName>
</protein>
<dbReference type="Proteomes" id="UP000422221">
    <property type="component" value="Unassembled WGS sequence"/>
</dbReference>
<dbReference type="RefSeq" id="WP_130058150.1">
    <property type="nucleotide sequence ID" value="NZ_JADNPJ010000053.1"/>
</dbReference>
<dbReference type="AlphaFoldDB" id="A0A7J4XC69"/>
<name>A0A7J4XC69_9BACE</name>
<gene>
    <name evidence="2" type="ORF">F3F73_22965</name>
</gene>
<organism evidence="2 3">
    <name type="scientific">Bacteroides salyersiae</name>
    <dbReference type="NCBI Taxonomy" id="291644"/>
    <lineage>
        <taxon>Bacteria</taxon>
        <taxon>Pseudomonadati</taxon>
        <taxon>Bacteroidota</taxon>
        <taxon>Bacteroidia</taxon>
        <taxon>Bacteroidales</taxon>
        <taxon>Bacteroidaceae</taxon>
        <taxon>Bacteroides</taxon>
    </lineage>
</organism>
<dbReference type="InterPro" id="IPR050708">
    <property type="entry name" value="T6SS_VgrG/RHS"/>
</dbReference>
<keyword evidence="1" id="KW-0472">Membrane</keyword>
<evidence type="ECO:0000313" key="2">
    <source>
        <dbReference type="EMBL" id="KAA3756955.1"/>
    </source>
</evidence>
<keyword evidence="1" id="KW-0812">Transmembrane</keyword>
<comment type="caution">
    <text evidence="2">The sequence shown here is derived from an EMBL/GenBank/DDBJ whole genome shotgun (WGS) entry which is preliminary data.</text>
</comment>
<dbReference type="InterPro" id="IPR022385">
    <property type="entry name" value="Rhs_assc_core"/>
</dbReference>